<evidence type="ECO:0000313" key="4">
    <source>
        <dbReference type="Proteomes" id="UP000243073"/>
    </source>
</evidence>
<dbReference type="InterPro" id="IPR007801">
    <property type="entry name" value="MbnB/TglH/ChrH"/>
</dbReference>
<dbReference type="InterPro" id="IPR036237">
    <property type="entry name" value="Xyl_isomerase-like_sf"/>
</dbReference>
<sequence>MPDSLNATRVQSTTVSSTSPTALPVGAGLGLKPQHFDTLLTRRPPLAFVEIHAENYMVAGGPLHHYLERVRALYPLSVHGVGLSIGGAEDLDMAHLNRLTQLVDRYQPEAVSEHLAWSGHGGRFANDLLPLAYTPDALQRVCDHLDRVQEALGRPILLENPATYLTFADSCLEEAAFIHAVINRSGCGLLLDVNNVHVSAVNHRWDALTYIDTLPLDKVGELHLAGFDEQRDNSGARLLIDSHGAPIAEPVWTLYRQLLERIGPTPTLIERDNNIPAFEVLLAEASLAEQCLTQADTRTPTP</sequence>
<dbReference type="OrthoDB" id="9763101at2"/>
<dbReference type="STRING" id="1414654.BFR47_12545"/>
<evidence type="ECO:0000256" key="1">
    <source>
        <dbReference type="HAMAP-Rule" id="MF_00697"/>
    </source>
</evidence>
<evidence type="ECO:0000313" key="3">
    <source>
        <dbReference type="EMBL" id="OIN11004.1"/>
    </source>
</evidence>
<accession>A0A1J4QGC3</accession>
<feature type="compositionally biased region" description="Low complexity" evidence="2">
    <location>
        <begin position="12"/>
        <end position="21"/>
    </location>
</feature>
<reference evidence="3 4" key="1">
    <citation type="submission" date="2016-07" db="EMBL/GenBank/DDBJ databases">
        <title>Draft Genome Sequence of Oceanisphaera psychrotolerans, isolated from coastal sediment samples.</title>
        <authorList>
            <person name="Zhuo S."/>
            <person name="Ruan Z."/>
        </authorList>
    </citation>
    <scope>NUCLEOTIDE SEQUENCE [LARGE SCALE GENOMIC DNA]</scope>
    <source>
        <strain evidence="3 4">LAM-WHM-ZC</strain>
    </source>
</reference>
<dbReference type="Gene3D" id="3.20.20.150">
    <property type="entry name" value="Divalent-metal-dependent TIM barrel enzymes"/>
    <property type="match status" value="1"/>
</dbReference>
<feature type="region of interest" description="Disordered" evidence="2">
    <location>
        <begin position="1"/>
        <end position="24"/>
    </location>
</feature>
<evidence type="ECO:0000256" key="2">
    <source>
        <dbReference type="SAM" id="MobiDB-lite"/>
    </source>
</evidence>
<comment type="similarity">
    <text evidence="1">Belongs to the UPF0276 family.</text>
</comment>
<dbReference type="Pfam" id="PF05114">
    <property type="entry name" value="MbnB_TglH_ChrH"/>
    <property type="match status" value="1"/>
</dbReference>
<proteinExistence type="inferred from homology"/>
<gene>
    <name evidence="3" type="ORF">BFR47_12545</name>
</gene>
<dbReference type="Proteomes" id="UP000243073">
    <property type="component" value="Unassembled WGS sequence"/>
</dbReference>
<dbReference type="AlphaFoldDB" id="A0A1J4QGC3"/>
<dbReference type="SUPFAM" id="SSF51658">
    <property type="entry name" value="Xylose isomerase-like"/>
    <property type="match status" value="1"/>
</dbReference>
<dbReference type="PANTHER" id="PTHR42194:SF1">
    <property type="entry name" value="UPF0276 PROTEIN HI_1600"/>
    <property type="match status" value="1"/>
</dbReference>
<name>A0A1J4QGC3_9GAMM</name>
<organism evidence="3 4">
    <name type="scientific">Oceanisphaera psychrotolerans</name>
    <dbReference type="NCBI Taxonomy" id="1414654"/>
    <lineage>
        <taxon>Bacteria</taxon>
        <taxon>Pseudomonadati</taxon>
        <taxon>Pseudomonadota</taxon>
        <taxon>Gammaproteobacteria</taxon>
        <taxon>Aeromonadales</taxon>
        <taxon>Aeromonadaceae</taxon>
        <taxon>Oceanisphaera</taxon>
    </lineage>
</organism>
<dbReference type="HAMAP" id="MF_00697">
    <property type="entry name" value="UPF0276"/>
    <property type="match status" value="1"/>
</dbReference>
<dbReference type="PANTHER" id="PTHR42194">
    <property type="entry name" value="UPF0276 PROTEIN HI_1600"/>
    <property type="match status" value="1"/>
</dbReference>
<dbReference type="NCBIfam" id="NF003818">
    <property type="entry name" value="PRK05409.1"/>
    <property type="match status" value="1"/>
</dbReference>
<keyword evidence="4" id="KW-1185">Reference proteome</keyword>
<dbReference type="EMBL" id="MDKE01000014">
    <property type="protein sequence ID" value="OIN11004.1"/>
    <property type="molecule type" value="Genomic_DNA"/>
</dbReference>
<comment type="caution">
    <text evidence="3">The sequence shown here is derived from an EMBL/GenBank/DDBJ whole genome shotgun (WGS) entry which is preliminary data.</text>
</comment>
<feature type="compositionally biased region" description="Polar residues" evidence="2">
    <location>
        <begin position="1"/>
        <end position="11"/>
    </location>
</feature>
<protein>
    <recommendedName>
        <fullName evidence="1">UPF0276 protein BFR47_12545</fullName>
    </recommendedName>
</protein>